<comment type="caution">
    <text evidence="3">The sequence shown here is derived from an EMBL/GenBank/DDBJ whole genome shotgun (WGS) entry which is preliminary data.</text>
</comment>
<reference evidence="3" key="1">
    <citation type="submission" date="2022-11" db="EMBL/GenBank/DDBJ databases">
        <authorList>
            <person name="Kikuchi T."/>
        </authorList>
    </citation>
    <scope>NUCLEOTIDE SEQUENCE</scope>
    <source>
        <strain evidence="3">PS1010</strain>
    </source>
</reference>
<evidence type="ECO:0000313" key="3">
    <source>
        <dbReference type="EMBL" id="CAI5443632.1"/>
    </source>
</evidence>
<feature type="signal peptide" evidence="2">
    <location>
        <begin position="1"/>
        <end position="18"/>
    </location>
</feature>
<accession>A0A9P1MXT9</accession>
<gene>
    <name evidence="3" type="ORF">CAMP_LOCUS6269</name>
</gene>
<dbReference type="EMBL" id="CANHGI010000002">
    <property type="protein sequence ID" value="CAI5443632.1"/>
    <property type="molecule type" value="Genomic_DNA"/>
</dbReference>
<evidence type="ECO:0000256" key="2">
    <source>
        <dbReference type="SAM" id="SignalP"/>
    </source>
</evidence>
<dbReference type="InterPro" id="IPR016187">
    <property type="entry name" value="CTDL_fold"/>
</dbReference>
<dbReference type="Proteomes" id="UP001152747">
    <property type="component" value="Unassembled WGS sequence"/>
</dbReference>
<organism evidence="3 4">
    <name type="scientific">Caenorhabditis angaria</name>
    <dbReference type="NCBI Taxonomy" id="860376"/>
    <lineage>
        <taxon>Eukaryota</taxon>
        <taxon>Metazoa</taxon>
        <taxon>Ecdysozoa</taxon>
        <taxon>Nematoda</taxon>
        <taxon>Chromadorea</taxon>
        <taxon>Rhabditida</taxon>
        <taxon>Rhabditina</taxon>
        <taxon>Rhabditomorpha</taxon>
        <taxon>Rhabditoidea</taxon>
        <taxon>Rhabditidae</taxon>
        <taxon>Peloderinae</taxon>
        <taxon>Caenorhabditis</taxon>
    </lineage>
</organism>
<protein>
    <recommendedName>
        <fullName evidence="5">C-type lectin domain-containing protein</fullName>
    </recommendedName>
</protein>
<evidence type="ECO:0000256" key="1">
    <source>
        <dbReference type="SAM" id="MobiDB-lite"/>
    </source>
</evidence>
<sequence>MLILLILLLEIILYSDNCIPTQTAEEVYSTTTSTTSSTTSTTTSTTTTTTSPTTTGIWSCPDSDWTIFDRGTYSWCMRPAYGNAYLGSAGSLCTTLDSSAVLSGFQDLAELSELSSEAAAYDSSILYMAIGAIRSDNCKTQASLSTAACSGTNIFVWDDGHTTGSAGFDWFVNTPNGCFNTGCDIANWAIVYPSLAKLDDFPANWAVGGAICGMEATYS</sequence>
<name>A0A9P1MXT9_9PELO</name>
<keyword evidence="4" id="KW-1185">Reference proteome</keyword>
<keyword evidence="2" id="KW-0732">Signal</keyword>
<proteinExistence type="predicted"/>
<dbReference type="PANTHER" id="PTHR23124">
    <property type="entry name" value="C-TYPE LECTIN DOMAIN-CONTAINING PROTEIN-RELATED-RELATED"/>
    <property type="match status" value="1"/>
</dbReference>
<dbReference type="SUPFAM" id="SSF56436">
    <property type="entry name" value="C-type lectin-like"/>
    <property type="match status" value="1"/>
</dbReference>
<evidence type="ECO:0008006" key="5">
    <source>
        <dbReference type="Google" id="ProtNLM"/>
    </source>
</evidence>
<evidence type="ECO:0000313" key="4">
    <source>
        <dbReference type="Proteomes" id="UP001152747"/>
    </source>
</evidence>
<feature type="region of interest" description="Disordered" evidence="1">
    <location>
        <begin position="29"/>
        <end position="53"/>
    </location>
</feature>
<dbReference type="AlphaFoldDB" id="A0A9P1MXT9"/>
<feature type="chain" id="PRO_5040200081" description="C-type lectin domain-containing protein" evidence="2">
    <location>
        <begin position="19"/>
        <end position="219"/>
    </location>
</feature>